<sequence length="62" mass="6937">MLQQLSEFVAVQTNNSTRSTQLQLADAPHMLRSKLIDEPRTCVPCVAAQGSWPEISRISRIL</sequence>
<name>A0A9P7R603_9PEZI</name>
<dbReference type="Proteomes" id="UP000699042">
    <property type="component" value="Unassembled WGS sequence"/>
</dbReference>
<comment type="caution">
    <text evidence="1">The sequence shown here is derived from an EMBL/GenBank/DDBJ whole genome shotgun (WGS) entry which is preliminary data.</text>
</comment>
<gene>
    <name evidence="1" type="ORF">JMJ77_012898</name>
</gene>
<proteinExistence type="predicted"/>
<dbReference type="AlphaFoldDB" id="A0A9P7R603"/>
<organism evidence="1 2">
    <name type="scientific">Colletotrichum scovillei</name>
    <dbReference type="NCBI Taxonomy" id="1209932"/>
    <lineage>
        <taxon>Eukaryota</taxon>
        <taxon>Fungi</taxon>
        <taxon>Dikarya</taxon>
        <taxon>Ascomycota</taxon>
        <taxon>Pezizomycotina</taxon>
        <taxon>Sordariomycetes</taxon>
        <taxon>Hypocreomycetidae</taxon>
        <taxon>Glomerellales</taxon>
        <taxon>Glomerellaceae</taxon>
        <taxon>Colletotrichum</taxon>
        <taxon>Colletotrichum acutatum species complex</taxon>
    </lineage>
</organism>
<dbReference type="EMBL" id="JAESDN010000005">
    <property type="protein sequence ID" value="KAG7050145.1"/>
    <property type="molecule type" value="Genomic_DNA"/>
</dbReference>
<reference evidence="1" key="1">
    <citation type="submission" date="2021-05" db="EMBL/GenBank/DDBJ databases">
        <title>Comparative genomics of three Colletotrichum scovillei strains and genetic complementation revealed genes involved fungal growth and virulence on chili pepper.</title>
        <authorList>
            <person name="Hsieh D.-K."/>
            <person name="Chuang S.-C."/>
            <person name="Chen C.-Y."/>
            <person name="Chao Y.-T."/>
            <person name="Lu M.-Y.J."/>
            <person name="Lee M.-H."/>
            <person name="Shih M.-C."/>
        </authorList>
    </citation>
    <scope>NUCLEOTIDE SEQUENCE</scope>
    <source>
        <strain evidence="1">Coll-153</strain>
    </source>
</reference>
<accession>A0A9P7R603</accession>
<keyword evidence="2" id="KW-1185">Reference proteome</keyword>
<evidence type="ECO:0000313" key="1">
    <source>
        <dbReference type="EMBL" id="KAG7050145.1"/>
    </source>
</evidence>
<protein>
    <submittedName>
        <fullName evidence="1">Uncharacterized protein</fullName>
    </submittedName>
</protein>
<evidence type="ECO:0000313" key="2">
    <source>
        <dbReference type="Proteomes" id="UP000699042"/>
    </source>
</evidence>